<dbReference type="Gene3D" id="3.10.620.30">
    <property type="match status" value="1"/>
</dbReference>
<dbReference type="PANTHER" id="PTHR33490">
    <property type="entry name" value="BLR5614 PROTEIN-RELATED"/>
    <property type="match status" value="1"/>
</dbReference>
<comment type="caution">
    <text evidence="2">The sequence shown here is derived from an EMBL/GenBank/DDBJ whole genome shotgun (WGS) entry which is preliminary data.</text>
</comment>
<organism evidence="2 3">
    <name type="scientific">Gulosibacter macacae</name>
    <dbReference type="NCBI Taxonomy" id="2488791"/>
    <lineage>
        <taxon>Bacteria</taxon>
        <taxon>Bacillati</taxon>
        <taxon>Actinomycetota</taxon>
        <taxon>Actinomycetes</taxon>
        <taxon>Micrococcales</taxon>
        <taxon>Microbacteriaceae</taxon>
        <taxon>Gulosibacter</taxon>
    </lineage>
</organism>
<evidence type="ECO:0000313" key="2">
    <source>
        <dbReference type="EMBL" id="RRJ88690.1"/>
    </source>
</evidence>
<dbReference type="EMBL" id="RQVS01000001">
    <property type="protein sequence ID" value="RRJ88690.1"/>
    <property type="molecule type" value="Genomic_DNA"/>
</dbReference>
<sequence length="293" mass="32364">MSYGGEQRASVAGVHAPSGPVWKSVRVQREISSSIILNHRDGERTNFAFLVAGAAGQTYVRENLRLTIDGLEVQPLVWEQPDGTRCHRVESSGSRLELEYSATIDGFAAPVEVTETDRLVYSRPSRYAESDLLGPSTRALFKGLRNWDLVDAVVDWTHTHLAYIPGSSGFTDGARDTYLGRTGVCRDYAHLVIAFLRAMDMPARLVSVYAPGLRPMDFHAVVEVLVDDAWYVVDATHLAPRERMVRIATGRDAADTAFLTNTLAGVRLWSLQVQATTDTPVDPIDHTARVQLQ</sequence>
<name>A0A3P3W144_9MICO</name>
<dbReference type="SMART" id="SM00460">
    <property type="entry name" value="TGc"/>
    <property type="match status" value="1"/>
</dbReference>
<dbReference type="InterPro" id="IPR038765">
    <property type="entry name" value="Papain-like_cys_pep_sf"/>
</dbReference>
<feature type="domain" description="Transglutaminase-like" evidence="1">
    <location>
        <begin position="177"/>
        <end position="237"/>
    </location>
</feature>
<gene>
    <name evidence="2" type="ORF">EG850_00655</name>
</gene>
<dbReference type="SUPFAM" id="SSF54001">
    <property type="entry name" value="Cysteine proteinases"/>
    <property type="match status" value="1"/>
</dbReference>
<dbReference type="InterPro" id="IPR002931">
    <property type="entry name" value="Transglutaminase-like"/>
</dbReference>
<dbReference type="Gene3D" id="2.60.40.2250">
    <property type="match status" value="1"/>
</dbReference>
<dbReference type="PANTHER" id="PTHR33490:SF12">
    <property type="entry name" value="BLL5557 PROTEIN"/>
    <property type="match status" value="1"/>
</dbReference>
<keyword evidence="3" id="KW-1185">Reference proteome</keyword>
<protein>
    <submittedName>
        <fullName evidence="2">Transglutaminase family protein</fullName>
    </submittedName>
</protein>
<reference evidence="2 3" key="1">
    <citation type="submission" date="2018-11" db="EMBL/GenBank/DDBJ databases">
        <title>YIM 102482-1 draft genome.</title>
        <authorList>
            <person name="Li G."/>
            <person name="Jiang Y."/>
        </authorList>
    </citation>
    <scope>NUCLEOTIDE SEQUENCE [LARGE SCALE GENOMIC DNA]</scope>
    <source>
        <strain evidence="2 3">YIM 102482-1</strain>
    </source>
</reference>
<dbReference type="AlphaFoldDB" id="A0A3P3W144"/>
<evidence type="ECO:0000259" key="1">
    <source>
        <dbReference type="SMART" id="SM00460"/>
    </source>
</evidence>
<dbReference type="Pfam" id="PF01841">
    <property type="entry name" value="Transglut_core"/>
    <property type="match status" value="1"/>
</dbReference>
<dbReference type="OrthoDB" id="5438043at2"/>
<dbReference type="Proteomes" id="UP000274391">
    <property type="component" value="Unassembled WGS sequence"/>
</dbReference>
<accession>A0A3P3W144</accession>
<proteinExistence type="predicted"/>
<evidence type="ECO:0000313" key="3">
    <source>
        <dbReference type="Proteomes" id="UP000274391"/>
    </source>
</evidence>